<accession>A0A813JDD0</accession>
<reference evidence="3" key="1">
    <citation type="submission" date="2021-02" db="EMBL/GenBank/DDBJ databases">
        <authorList>
            <person name="Dougan E. K."/>
            <person name="Rhodes N."/>
            <person name="Thang M."/>
            <person name="Chan C."/>
        </authorList>
    </citation>
    <scope>NUCLEOTIDE SEQUENCE</scope>
</reference>
<proteinExistence type="predicted"/>
<evidence type="ECO:0000313" key="5">
    <source>
        <dbReference type="Proteomes" id="UP000654075"/>
    </source>
</evidence>
<evidence type="ECO:0000313" key="2">
    <source>
        <dbReference type="EMBL" id="CAE8600505.1"/>
    </source>
</evidence>
<feature type="compositionally biased region" description="Polar residues" evidence="1">
    <location>
        <begin position="330"/>
        <end position="341"/>
    </location>
</feature>
<evidence type="ECO:0000313" key="4">
    <source>
        <dbReference type="Proteomes" id="UP000626109"/>
    </source>
</evidence>
<protein>
    <submittedName>
        <fullName evidence="3">Uncharacterized protein</fullName>
    </submittedName>
</protein>
<dbReference type="Proteomes" id="UP000626109">
    <property type="component" value="Unassembled WGS sequence"/>
</dbReference>
<comment type="caution">
    <text evidence="3">The sequence shown here is derived from an EMBL/GenBank/DDBJ whole genome shotgun (WGS) entry which is preliminary data.</text>
</comment>
<evidence type="ECO:0000313" key="3">
    <source>
        <dbReference type="EMBL" id="CAE8674085.1"/>
    </source>
</evidence>
<dbReference type="Proteomes" id="UP000654075">
    <property type="component" value="Unassembled WGS sequence"/>
</dbReference>
<feature type="compositionally biased region" description="Low complexity" evidence="1">
    <location>
        <begin position="312"/>
        <end position="329"/>
    </location>
</feature>
<sequence>MLLVVVPRLLQESRHLGLSVLLCLSLFEATLSVTPSSSLRLTPIGQVTNTTSLNYAVESRIYPEDPNLVFVTCRGGGLTVLRVTENESPAEVSVQFAFRWETAAVVEGQDRLADLLVVAELGHFPGFDRHSSGPQLHLFDLTDLGTLSSNLRPYASLSLSDHIDGILHTKLLRLPPSASGSGSVPAATWALCTGGLAARVAGGIVAVDISSYILPSRTVSHGISRSGHSTAAAAVHVLETPVVFPEGLLVVGTYLYVGGISSSKLAVVDVSDPARMRLVRVVDAVGAQLVGALWPPPHPAWVDTPVVEASAQQHQQQQQPQQQLQQQQQHSTTTTAASHEPSSGAYLAAWGDVGGLVRVDVSEPASPLVTQSLKSASLAFANRVVLKLLQEGPNKNSNNSNNSDNSNNNSNLPARLFAFLPLEQQPRGGVAIVEVSGGRMVAAAPVLHLPEIANYNNRAVGTNTKAYCLALPGSRTLLVFSAMTSTMYIYSIHFDPDLSSESVAI</sequence>
<keyword evidence="5" id="KW-1185">Reference proteome</keyword>
<dbReference type="AlphaFoldDB" id="A0A813JDD0"/>
<dbReference type="OMA" id="PEIANYN"/>
<feature type="region of interest" description="Disordered" evidence="1">
    <location>
        <begin position="308"/>
        <end position="341"/>
    </location>
</feature>
<evidence type="ECO:0000256" key="1">
    <source>
        <dbReference type="SAM" id="MobiDB-lite"/>
    </source>
</evidence>
<dbReference type="InterPro" id="IPR013211">
    <property type="entry name" value="LVIVD"/>
</dbReference>
<gene>
    <name evidence="2" type="ORF">PGLA1383_LOCUS18827</name>
    <name evidence="3" type="ORF">PGLA2088_LOCUS18811</name>
</gene>
<name>A0A813JDD0_POLGL</name>
<dbReference type="EMBL" id="CAJNNW010024755">
    <property type="protein sequence ID" value="CAE8674085.1"/>
    <property type="molecule type" value="Genomic_DNA"/>
</dbReference>
<organism evidence="3 4">
    <name type="scientific">Polarella glacialis</name>
    <name type="common">Dinoflagellate</name>
    <dbReference type="NCBI Taxonomy" id="89957"/>
    <lineage>
        <taxon>Eukaryota</taxon>
        <taxon>Sar</taxon>
        <taxon>Alveolata</taxon>
        <taxon>Dinophyceae</taxon>
        <taxon>Suessiales</taxon>
        <taxon>Suessiaceae</taxon>
        <taxon>Polarella</taxon>
    </lineage>
</organism>
<dbReference type="Pfam" id="PF08309">
    <property type="entry name" value="LVIVD"/>
    <property type="match status" value="2"/>
</dbReference>
<dbReference type="OrthoDB" id="10326895at2759"/>
<dbReference type="EMBL" id="CAJNNV010012222">
    <property type="protein sequence ID" value="CAE8600505.1"/>
    <property type="molecule type" value="Genomic_DNA"/>
</dbReference>